<evidence type="ECO:0000256" key="1">
    <source>
        <dbReference type="SAM" id="MobiDB-lite"/>
    </source>
</evidence>
<name>A0AAD7GBY4_MYCRO</name>
<feature type="compositionally biased region" description="Basic and acidic residues" evidence="1">
    <location>
        <begin position="62"/>
        <end position="76"/>
    </location>
</feature>
<reference evidence="2" key="1">
    <citation type="submission" date="2023-03" db="EMBL/GenBank/DDBJ databases">
        <title>Massive genome expansion in bonnet fungi (Mycena s.s.) driven by repeated elements and novel gene families across ecological guilds.</title>
        <authorList>
            <consortium name="Lawrence Berkeley National Laboratory"/>
            <person name="Harder C.B."/>
            <person name="Miyauchi S."/>
            <person name="Viragh M."/>
            <person name="Kuo A."/>
            <person name="Thoen E."/>
            <person name="Andreopoulos B."/>
            <person name="Lu D."/>
            <person name="Skrede I."/>
            <person name="Drula E."/>
            <person name="Henrissat B."/>
            <person name="Morin E."/>
            <person name="Kohler A."/>
            <person name="Barry K."/>
            <person name="LaButti K."/>
            <person name="Morin E."/>
            <person name="Salamov A."/>
            <person name="Lipzen A."/>
            <person name="Mereny Z."/>
            <person name="Hegedus B."/>
            <person name="Baldrian P."/>
            <person name="Stursova M."/>
            <person name="Weitz H."/>
            <person name="Taylor A."/>
            <person name="Grigoriev I.V."/>
            <person name="Nagy L.G."/>
            <person name="Martin F."/>
            <person name="Kauserud H."/>
        </authorList>
    </citation>
    <scope>NUCLEOTIDE SEQUENCE</scope>
    <source>
        <strain evidence="2">CBHHK067</strain>
    </source>
</reference>
<dbReference type="AlphaFoldDB" id="A0AAD7GBY4"/>
<feature type="non-terminal residue" evidence="2">
    <location>
        <position position="139"/>
    </location>
</feature>
<sequence length="139" mass="14930">MGSRGALRKRGAKDGMGRGRGRRWRRGKDEDGHGTEMGTRGRSGGAEEEVRCDRTGGSGGDWKGRQSDRGARRPRSEVGATWMGTCRGAGTGGKTTQTHGAGARAERSTARRHRTVVRCRAASRGPCAWPGSDSRHRRG</sequence>
<feature type="region of interest" description="Disordered" evidence="1">
    <location>
        <begin position="1"/>
        <end position="139"/>
    </location>
</feature>
<gene>
    <name evidence="2" type="ORF">B0H17DRAFT_1076962</name>
</gene>
<protein>
    <submittedName>
        <fullName evidence="2">Uncharacterized protein</fullName>
    </submittedName>
</protein>
<dbReference type="Proteomes" id="UP001221757">
    <property type="component" value="Unassembled WGS sequence"/>
</dbReference>
<evidence type="ECO:0000313" key="3">
    <source>
        <dbReference type="Proteomes" id="UP001221757"/>
    </source>
</evidence>
<dbReference type="EMBL" id="JARKIE010000123">
    <property type="protein sequence ID" value="KAJ7680122.1"/>
    <property type="molecule type" value="Genomic_DNA"/>
</dbReference>
<accession>A0AAD7GBY4</accession>
<keyword evidence="3" id="KW-1185">Reference proteome</keyword>
<feature type="compositionally biased region" description="Basic residues" evidence="1">
    <location>
        <begin position="1"/>
        <end position="11"/>
    </location>
</feature>
<comment type="caution">
    <text evidence="2">The sequence shown here is derived from an EMBL/GenBank/DDBJ whole genome shotgun (WGS) entry which is preliminary data.</text>
</comment>
<proteinExistence type="predicted"/>
<organism evidence="2 3">
    <name type="scientific">Mycena rosella</name>
    <name type="common">Pink bonnet</name>
    <name type="synonym">Agaricus rosellus</name>
    <dbReference type="NCBI Taxonomy" id="1033263"/>
    <lineage>
        <taxon>Eukaryota</taxon>
        <taxon>Fungi</taxon>
        <taxon>Dikarya</taxon>
        <taxon>Basidiomycota</taxon>
        <taxon>Agaricomycotina</taxon>
        <taxon>Agaricomycetes</taxon>
        <taxon>Agaricomycetidae</taxon>
        <taxon>Agaricales</taxon>
        <taxon>Marasmiineae</taxon>
        <taxon>Mycenaceae</taxon>
        <taxon>Mycena</taxon>
    </lineage>
</organism>
<evidence type="ECO:0000313" key="2">
    <source>
        <dbReference type="EMBL" id="KAJ7680122.1"/>
    </source>
</evidence>